<evidence type="ECO:0000256" key="3">
    <source>
        <dbReference type="ARBA" id="ARBA00022679"/>
    </source>
</evidence>
<evidence type="ECO:0000256" key="8">
    <source>
        <dbReference type="ARBA" id="ARBA00047664"/>
    </source>
</evidence>
<dbReference type="Pfam" id="PF00551">
    <property type="entry name" value="Formyl_trans_N"/>
    <property type="match status" value="1"/>
</dbReference>
<evidence type="ECO:0000256" key="2">
    <source>
        <dbReference type="ARBA" id="ARBA00012254"/>
    </source>
</evidence>
<evidence type="ECO:0000256" key="6">
    <source>
        <dbReference type="ARBA" id="ARBA00041324"/>
    </source>
</evidence>
<dbReference type="EMBL" id="CADCWJ010000809">
    <property type="protein sequence ID" value="CAA9583648.1"/>
    <property type="molecule type" value="Genomic_DNA"/>
</dbReference>
<sequence length="226" mass="23945">MSREPSTEAIEPESRRRMAVLISGAGRTLENLLRAIERGEFDARVCVVISSVPGVRGLEIAATAGIPAIAVQRSSFGSLAAYSEGIHTAAAPYAPEFFVMAGFLRKMIVLPGWEGRILNIHPALLPEAAPYAAGRGLFGERVHAAVLANGDRVSGATVHVVTDDYDAGPPLARVEVPVHAGDTPGTLAARVFAAECTLYPAVIRDFIRRLPADAPVDGQDTGARRR</sequence>
<organism evidence="10">
    <name type="scientific">uncultured Thermomicrobiales bacterium</name>
    <dbReference type="NCBI Taxonomy" id="1645740"/>
    <lineage>
        <taxon>Bacteria</taxon>
        <taxon>Pseudomonadati</taxon>
        <taxon>Thermomicrobiota</taxon>
        <taxon>Thermomicrobia</taxon>
        <taxon>Thermomicrobiales</taxon>
        <taxon>environmental samples</taxon>
    </lineage>
</organism>
<evidence type="ECO:0000313" key="10">
    <source>
        <dbReference type="EMBL" id="CAA9583648.1"/>
    </source>
</evidence>
<dbReference type="InterPro" id="IPR004607">
    <property type="entry name" value="GART"/>
</dbReference>
<evidence type="ECO:0000256" key="7">
    <source>
        <dbReference type="ARBA" id="ARBA00041682"/>
    </source>
</evidence>
<protein>
    <recommendedName>
        <fullName evidence="2">phosphoribosylglycinamide formyltransferase 1</fullName>
        <ecNumber evidence="2">2.1.2.2</ecNumber>
    </recommendedName>
    <alternativeName>
        <fullName evidence="7">5'-phosphoribosylglycinamide transformylase</fullName>
    </alternativeName>
    <alternativeName>
        <fullName evidence="6">GAR transformylase</fullName>
    </alternativeName>
</protein>
<dbReference type="PROSITE" id="PS00373">
    <property type="entry name" value="GART"/>
    <property type="match status" value="1"/>
</dbReference>
<keyword evidence="3 10" id="KW-0808">Transferase</keyword>
<dbReference type="InterPro" id="IPR036477">
    <property type="entry name" value="Formyl_transf_N_sf"/>
</dbReference>
<dbReference type="GO" id="GO:0005737">
    <property type="term" value="C:cytoplasm"/>
    <property type="evidence" value="ECO:0007669"/>
    <property type="project" value="TreeGrafter"/>
</dbReference>
<keyword evidence="4" id="KW-0658">Purine biosynthesis</keyword>
<gene>
    <name evidence="10" type="ORF">AVDCRST_MAG87-3667</name>
</gene>
<dbReference type="EC" id="2.1.2.2" evidence="2"/>
<dbReference type="InterPro" id="IPR001555">
    <property type="entry name" value="GART_AS"/>
</dbReference>
<evidence type="ECO:0000259" key="9">
    <source>
        <dbReference type="Pfam" id="PF00551"/>
    </source>
</evidence>
<dbReference type="SUPFAM" id="SSF53328">
    <property type="entry name" value="Formyltransferase"/>
    <property type="match status" value="1"/>
</dbReference>
<dbReference type="GO" id="GO:0004644">
    <property type="term" value="F:phosphoribosylglycinamide formyltransferase activity"/>
    <property type="evidence" value="ECO:0007669"/>
    <property type="project" value="UniProtKB-EC"/>
</dbReference>
<evidence type="ECO:0000256" key="1">
    <source>
        <dbReference type="ARBA" id="ARBA00005054"/>
    </source>
</evidence>
<dbReference type="GO" id="GO:0006189">
    <property type="term" value="P:'de novo' IMP biosynthetic process"/>
    <property type="evidence" value="ECO:0007669"/>
    <property type="project" value="UniProtKB-UniPathway"/>
</dbReference>
<name>A0A6J4VMW6_9BACT</name>
<accession>A0A6J4VMW6</accession>
<dbReference type="PANTHER" id="PTHR43369:SF2">
    <property type="entry name" value="PHOSPHORIBOSYLGLYCINAMIDE FORMYLTRANSFERASE"/>
    <property type="match status" value="1"/>
</dbReference>
<dbReference type="UniPathway" id="UPA00074">
    <property type="reaction ID" value="UER00126"/>
</dbReference>
<dbReference type="Gene3D" id="3.40.50.170">
    <property type="entry name" value="Formyl transferase, N-terminal domain"/>
    <property type="match status" value="1"/>
</dbReference>
<comment type="similarity">
    <text evidence="5">Belongs to the GART family.</text>
</comment>
<proteinExistence type="inferred from homology"/>
<reference evidence="10" key="1">
    <citation type="submission" date="2020-02" db="EMBL/GenBank/DDBJ databases">
        <authorList>
            <person name="Meier V. D."/>
        </authorList>
    </citation>
    <scope>NUCLEOTIDE SEQUENCE</scope>
    <source>
        <strain evidence="10">AVDCRST_MAG87</strain>
    </source>
</reference>
<dbReference type="CDD" id="cd08645">
    <property type="entry name" value="FMT_core_GART"/>
    <property type="match status" value="1"/>
</dbReference>
<comment type="catalytic activity">
    <reaction evidence="8">
        <text>N(1)-(5-phospho-beta-D-ribosyl)glycinamide + (6R)-10-formyltetrahydrofolate = N(2)-formyl-N(1)-(5-phospho-beta-D-ribosyl)glycinamide + (6S)-5,6,7,8-tetrahydrofolate + H(+)</text>
        <dbReference type="Rhea" id="RHEA:15053"/>
        <dbReference type="ChEBI" id="CHEBI:15378"/>
        <dbReference type="ChEBI" id="CHEBI:57453"/>
        <dbReference type="ChEBI" id="CHEBI:143788"/>
        <dbReference type="ChEBI" id="CHEBI:147286"/>
        <dbReference type="ChEBI" id="CHEBI:195366"/>
        <dbReference type="EC" id="2.1.2.2"/>
    </reaction>
</comment>
<dbReference type="AlphaFoldDB" id="A0A6J4VMW6"/>
<feature type="domain" description="Formyl transferase N-terminal" evidence="9">
    <location>
        <begin position="17"/>
        <end position="203"/>
    </location>
</feature>
<dbReference type="InterPro" id="IPR002376">
    <property type="entry name" value="Formyl_transf_N"/>
</dbReference>
<dbReference type="PANTHER" id="PTHR43369">
    <property type="entry name" value="PHOSPHORIBOSYLGLYCINAMIDE FORMYLTRANSFERASE"/>
    <property type="match status" value="1"/>
</dbReference>
<evidence type="ECO:0000256" key="4">
    <source>
        <dbReference type="ARBA" id="ARBA00022755"/>
    </source>
</evidence>
<comment type="pathway">
    <text evidence="1">Purine metabolism; IMP biosynthesis via de novo pathway; N(2)-formyl-N(1)-(5-phospho-D-ribosyl)glycinamide from N(1)-(5-phospho-D-ribosyl)glycinamide (10-formyl THF route): step 1/1.</text>
</comment>
<evidence type="ECO:0000256" key="5">
    <source>
        <dbReference type="ARBA" id="ARBA00038440"/>
    </source>
</evidence>